<dbReference type="InterPro" id="IPR011707">
    <property type="entry name" value="Cu-oxidase-like_N"/>
</dbReference>
<reference evidence="6" key="1">
    <citation type="journal article" date="2022" name="Int. J. Mol. Sci.">
        <title>Draft Genome of Tanacetum Coccineum: Genomic Comparison of Closely Related Tanacetum-Family Plants.</title>
        <authorList>
            <person name="Yamashiro T."/>
            <person name="Shiraishi A."/>
            <person name="Nakayama K."/>
            <person name="Satake H."/>
        </authorList>
    </citation>
    <scope>NUCLEOTIDE SEQUENCE</scope>
</reference>
<dbReference type="InterPro" id="IPR045087">
    <property type="entry name" value="Cu-oxidase_fam"/>
</dbReference>
<sequence length="497" mass="55425">MKKVEAKSKLLEAAKLHAHIGLNTFLGIVIAINGKFPGPTINSTTNYNVVVNVRNKLDEDLLLTRAGIQQKRSSWQDGVLGTNSSGGFGSFIINPRSVIPIPFDNHDGDITILIGDWYIRSHTVLRKTLDAGHDLGKPNRVLINGKGPYRYNKTLVPDGIDHETINVKPGRTYRIRVSNVGVLSSLNFRIQNHNLQLAETEGSYTVQQNYTSLDIHVGQSYSFLVTMDQNASSDYYIVASARFVNTSTWQRVTRVGILHYSNSKGKASGPLPNPPQDQYDKSFSMNQARSIRWNVSSSGARPNPQGSFKYGSINVTEVFILKNKPWVKINGKRRATLSGISFVTPTTPIRLADEFKVKGAYKLDFPSEPLTGRPRMETSVMNATYKGFMEVILQNNETEMHIITWADMLFLMGYGEWTNDSRGTYNKWDGIARSTTQVYPGAWTSILISLDNVGVWNLRTENLDSWPQDISSEASAKFTVYGTVVVAIVLMMISSNL</sequence>
<accession>A0ABQ5E7A6</accession>
<protein>
    <submittedName>
        <fullName evidence="6">Monocopper oxidase-like protein SKU5</fullName>
    </submittedName>
</protein>
<organism evidence="6 7">
    <name type="scientific">Tanacetum coccineum</name>
    <dbReference type="NCBI Taxonomy" id="301880"/>
    <lineage>
        <taxon>Eukaryota</taxon>
        <taxon>Viridiplantae</taxon>
        <taxon>Streptophyta</taxon>
        <taxon>Embryophyta</taxon>
        <taxon>Tracheophyta</taxon>
        <taxon>Spermatophyta</taxon>
        <taxon>Magnoliopsida</taxon>
        <taxon>eudicotyledons</taxon>
        <taxon>Gunneridae</taxon>
        <taxon>Pentapetalae</taxon>
        <taxon>asterids</taxon>
        <taxon>campanulids</taxon>
        <taxon>Asterales</taxon>
        <taxon>Asteraceae</taxon>
        <taxon>Asteroideae</taxon>
        <taxon>Anthemideae</taxon>
        <taxon>Anthemidinae</taxon>
        <taxon>Tanacetum</taxon>
    </lineage>
</organism>
<dbReference type="Proteomes" id="UP001151760">
    <property type="component" value="Unassembled WGS sequence"/>
</dbReference>
<dbReference type="InterPro" id="IPR001117">
    <property type="entry name" value="Cu-oxidase_2nd"/>
</dbReference>
<evidence type="ECO:0000259" key="5">
    <source>
        <dbReference type="Pfam" id="PF07732"/>
    </source>
</evidence>
<evidence type="ECO:0000256" key="1">
    <source>
        <dbReference type="ARBA" id="ARBA00010609"/>
    </source>
</evidence>
<evidence type="ECO:0000256" key="2">
    <source>
        <dbReference type="ARBA" id="ARBA00023180"/>
    </source>
</evidence>
<dbReference type="SUPFAM" id="SSF49503">
    <property type="entry name" value="Cupredoxins"/>
    <property type="match status" value="3"/>
</dbReference>
<evidence type="ECO:0000313" key="7">
    <source>
        <dbReference type="Proteomes" id="UP001151760"/>
    </source>
</evidence>
<evidence type="ECO:0000313" key="6">
    <source>
        <dbReference type="EMBL" id="GJT46703.1"/>
    </source>
</evidence>
<gene>
    <name evidence="6" type="ORF">Tco_0955418</name>
</gene>
<proteinExistence type="inferred from homology"/>
<evidence type="ECO:0000259" key="4">
    <source>
        <dbReference type="Pfam" id="PF07731"/>
    </source>
</evidence>
<comment type="caution">
    <text evidence="6">The sequence shown here is derived from an EMBL/GenBank/DDBJ whole genome shotgun (WGS) entry which is preliminary data.</text>
</comment>
<dbReference type="Pfam" id="PF07732">
    <property type="entry name" value="Cu-oxidase_3"/>
    <property type="match status" value="1"/>
</dbReference>
<dbReference type="EMBL" id="BQNB010016007">
    <property type="protein sequence ID" value="GJT46703.1"/>
    <property type="molecule type" value="Genomic_DNA"/>
</dbReference>
<name>A0ABQ5E7A6_9ASTR</name>
<dbReference type="Gene3D" id="2.60.40.420">
    <property type="entry name" value="Cupredoxins - blue copper proteins"/>
    <property type="match status" value="3"/>
</dbReference>
<comment type="similarity">
    <text evidence="1">Belongs to the multicopper oxidase family.</text>
</comment>
<dbReference type="Pfam" id="PF00394">
    <property type="entry name" value="Cu-oxidase"/>
    <property type="match status" value="1"/>
</dbReference>
<feature type="domain" description="Plastocyanin-like" evidence="5">
    <location>
        <begin position="29"/>
        <end position="82"/>
    </location>
</feature>
<evidence type="ECO:0000259" key="3">
    <source>
        <dbReference type="Pfam" id="PF00394"/>
    </source>
</evidence>
<feature type="domain" description="Plastocyanin-like" evidence="3">
    <location>
        <begin position="109"/>
        <end position="263"/>
    </location>
</feature>
<reference evidence="6" key="2">
    <citation type="submission" date="2022-01" db="EMBL/GenBank/DDBJ databases">
        <authorList>
            <person name="Yamashiro T."/>
            <person name="Shiraishi A."/>
            <person name="Satake H."/>
            <person name="Nakayama K."/>
        </authorList>
    </citation>
    <scope>NUCLEOTIDE SEQUENCE</scope>
</reference>
<dbReference type="Pfam" id="PF07731">
    <property type="entry name" value="Cu-oxidase_2"/>
    <property type="match status" value="1"/>
</dbReference>
<keyword evidence="2" id="KW-0325">Glycoprotein</keyword>
<dbReference type="PANTHER" id="PTHR11709:SF123">
    <property type="entry name" value="MONOCOPPER OXIDASE-LIKE PROTEIN SKU5"/>
    <property type="match status" value="1"/>
</dbReference>
<keyword evidence="7" id="KW-1185">Reference proteome</keyword>
<dbReference type="InterPro" id="IPR008972">
    <property type="entry name" value="Cupredoxin"/>
</dbReference>
<feature type="domain" description="Plastocyanin-like" evidence="4">
    <location>
        <begin position="347"/>
        <end position="463"/>
    </location>
</feature>
<dbReference type="PANTHER" id="PTHR11709">
    <property type="entry name" value="MULTI-COPPER OXIDASE"/>
    <property type="match status" value="1"/>
</dbReference>
<dbReference type="InterPro" id="IPR011706">
    <property type="entry name" value="Cu-oxidase_C"/>
</dbReference>